<sequence length="1060" mass="121778">MSGIFKFNTDGSGGSGNSDKNTLNPKPSFSGPASLSTPTRALNRVGLFMGSHDGEMSLNASSHQAQQQRTFTNCPSSPAQGRSLREFEDQLAALRKENFNLKLRIYFLEEKPASSTPKTNTMLNSSIETINKENIDLKVENESLRKEVEEKQELLCQASKAMEMMENQHKKESNEAQMIVDDLNHKIEAMTHEIKTLEKALIESSRNNDTGFSDFLGAIDSKDIDAQRKIAEFELIVRSFSDQNEQLCQKIEQMETERGEMTRKINQLNYENAELKEKLEELEKFSDKDGMKKLQDECYESKRRLADAISHFDELETKLKEKTEAHAKCLQIIQNACQHIEDLELHVEQLKTSQPNSLSSTESAKNDDNFSHANLVILKLRQQIEQITNEKNEEICQLKEELSKRSKMSFTPLFSSSILNSSQPINFPINELSFNDVIEKNRSAQKKIHFLKQRLSSNDTNKIENELLQLQLKEAQNEVYDTENTLRQSVTFCGVLLERLEELIKFLSSLLQNKDITGLLGHEIQKAITRAVDRNPNLAISLNNSFTQNLSEMSMIDFVESFASSTVGESLVDSLENFSFKTDGNKMMASNSSNKGKKNMRRSLILQKHQSEQESEEWSEPDRDCSRERIGLSAAEIKKRTPTTSDEEDLCDFQGFINTGEHRLVKKTEWTLIHEKIKSLESLLQEKNDKILEISSMLLDSENETKMKILQIRKKLEETESDLQHYKNLYHQVTTEKCEILKTLNEKENSLEQTRKEKDKINAEHKALMTKFESQKSKLHEEENKLQSLKVEYELKCTTYDQLLSVSEKRESAFKDELQQNWVRKTVYNQLLYDLERKQARLKDYQQKFSSLEGEMKIMQAQIIESDEKLDKITKNLDTATLQLSAASLERSKALNEKRSLEMKLKKSNEDFQKLNIERQELNLKIADLEVFNAKLQNRLLIGDKGAAHLSDVSGYMSEDAHAPRSLSFSSTEDREIDTASDCASCKKLVNEMNEIKKNLNLSKRSLEIAYTKLRNQNLRKAQIEMDIKQQIVKTQTVLQNVKANMDVELSRTSGVEKKN</sequence>
<evidence type="ECO:0000256" key="4">
    <source>
        <dbReference type="SAM" id="MobiDB-lite"/>
    </source>
</evidence>
<organism evidence="6 7">
    <name type="scientific">Polypedilum vanderplanki</name>
    <name type="common">Sleeping chironomid midge</name>
    <dbReference type="NCBI Taxonomy" id="319348"/>
    <lineage>
        <taxon>Eukaryota</taxon>
        <taxon>Metazoa</taxon>
        <taxon>Ecdysozoa</taxon>
        <taxon>Arthropoda</taxon>
        <taxon>Hexapoda</taxon>
        <taxon>Insecta</taxon>
        <taxon>Pterygota</taxon>
        <taxon>Neoptera</taxon>
        <taxon>Endopterygota</taxon>
        <taxon>Diptera</taxon>
        <taxon>Nematocera</taxon>
        <taxon>Chironomoidea</taxon>
        <taxon>Chironomidae</taxon>
        <taxon>Chironominae</taxon>
        <taxon>Polypedilum</taxon>
        <taxon>Polypedilum</taxon>
    </lineage>
</organism>
<comment type="subcellular location">
    <subcellularLocation>
        <location evidence="1">Cytoplasm</location>
    </subcellularLocation>
</comment>
<feature type="coiled-coil region" evidence="3">
    <location>
        <begin position="180"/>
        <end position="207"/>
    </location>
</feature>
<name>A0A9J6BE18_POLVA</name>
<dbReference type="Proteomes" id="UP001107558">
    <property type="component" value="Chromosome 4"/>
</dbReference>
<feature type="compositionally biased region" description="Polar residues" evidence="4">
    <location>
        <begin position="19"/>
        <end position="38"/>
    </location>
</feature>
<evidence type="ECO:0000256" key="3">
    <source>
        <dbReference type="SAM" id="Coils"/>
    </source>
</evidence>
<dbReference type="GO" id="GO:0043015">
    <property type="term" value="F:gamma-tubulin binding"/>
    <property type="evidence" value="ECO:0007669"/>
    <property type="project" value="TreeGrafter"/>
</dbReference>
<dbReference type="PANTHER" id="PTHR46930">
    <property type="entry name" value="CDK5 REGULATORY SUBUNIT-ASSOCIATED PROTEIN 2"/>
    <property type="match status" value="1"/>
</dbReference>
<reference evidence="6" key="1">
    <citation type="submission" date="2021-03" db="EMBL/GenBank/DDBJ databases">
        <title>Chromosome level genome of the anhydrobiotic midge Polypedilum vanderplanki.</title>
        <authorList>
            <person name="Yoshida Y."/>
            <person name="Kikawada T."/>
            <person name="Gusev O."/>
        </authorList>
    </citation>
    <scope>NUCLEOTIDE SEQUENCE</scope>
    <source>
        <strain evidence="6">NIAS01</strain>
        <tissue evidence="6">Whole body or cell culture</tissue>
    </source>
</reference>
<gene>
    <name evidence="6" type="ORF">PVAND_015733</name>
</gene>
<dbReference type="InterPro" id="IPR012943">
    <property type="entry name" value="Cnn_1N"/>
</dbReference>
<dbReference type="GO" id="GO:0001578">
    <property type="term" value="P:microtubule bundle formation"/>
    <property type="evidence" value="ECO:0007669"/>
    <property type="project" value="TreeGrafter"/>
</dbReference>
<proteinExistence type="predicted"/>
<feature type="coiled-coil region" evidence="3">
    <location>
        <begin position="377"/>
        <end position="404"/>
    </location>
</feature>
<feature type="coiled-coil region" evidence="3">
    <location>
        <begin position="458"/>
        <end position="517"/>
    </location>
</feature>
<feature type="domain" description="Centrosomin N-terminal motif 1" evidence="5">
    <location>
        <begin position="83"/>
        <end position="163"/>
    </location>
</feature>
<accession>A0A9J6BE18</accession>
<evidence type="ECO:0000313" key="7">
    <source>
        <dbReference type="Proteomes" id="UP001107558"/>
    </source>
</evidence>
<protein>
    <recommendedName>
        <fullName evidence="5">Centrosomin N-terminal motif 1 domain-containing protein</fullName>
    </recommendedName>
</protein>
<dbReference type="AlphaFoldDB" id="A0A9J6BE18"/>
<dbReference type="GO" id="GO:0090266">
    <property type="term" value="P:regulation of mitotic cell cycle spindle assembly checkpoint"/>
    <property type="evidence" value="ECO:0007669"/>
    <property type="project" value="TreeGrafter"/>
</dbReference>
<evidence type="ECO:0000256" key="1">
    <source>
        <dbReference type="ARBA" id="ARBA00004496"/>
    </source>
</evidence>
<dbReference type="GO" id="GO:0000242">
    <property type="term" value="C:pericentriolar material"/>
    <property type="evidence" value="ECO:0007669"/>
    <property type="project" value="TreeGrafter"/>
</dbReference>
<keyword evidence="3" id="KW-0175">Coiled coil</keyword>
<feature type="coiled-coil region" evidence="3">
    <location>
        <begin position="828"/>
        <end position="939"/>
    </location>
</feature>
<feature type="coiled-coil region" evidence="3">
    <location>
        <begin position="986"/>
        <end position="1017"/>
    </location>
</feature>
<evidence type="ECO:0000259" key="5">
    <source>
        <dbReference type="Pfam" id="PF07989"/>
    </source>
</evidence>
<feature type="coiled-coil region" evidence="3">
    <location>
        <begin position="709"/>
        <end position="792"/>
    </location>
</feature>
<dbReference type="Pfam" id="PF07989">
    <property type="entry name" value="Cnn_1N"/>
    <property type="match status" value="1"/>
</dbReference>
<dbReference type="GO" id="GO:0008017">
    <property type="term" value="F:microtubule binding"/>
    <property type="evidence" value="ECO:0007669"/>
    <property type="project" value="TreeGrafter"/>
</dbReference>
<dbReference type="GO" id="GO:0046600">
    <property type="term" value="P:negative regulation of centriole replication"/>
    <property type="evidence" value="ECO:0007669"/>
    <property type="project" value="TreeGrafter"/>
</dbReference>
<feature type="coiled-coil region" evidence="3">
    <location>
        <begin position="84"/>
        <end position="154"/>
    </location>
</feature>
<dbReference type="OrthoDB" id="10255000at2759"/>
<dbReference type="EMBL" id="JADBJN010000004">
    <property type="protein sequence ID" value="KAG5667763.1"/>
    <property type="molecule type" value="Genomic_DNA"/>
</dbReference>
<dbReference type="InterPro" id="IPR042791">
    <property type="entry name" value="CDK5RAP2"/>
</dbReference>
<dbReference type="GO" id="GO:0000132">
    <property type="term" value="P:establishment of mitotic spindle orientation"/>
    <property type="evidence" value="ECO:0007669"/>
    <property type="project" value="TreeGrafter"/>
</dbReference>
<dbReference type="GO" id="GO:0007099">
    <property type="term" value="P:centriole replication"/>
    <property type="evidence" value="ECO:0007669"/>
    <property type="project" value="TreeGrafter"/>
</dbReference>
<dbReference type="GO" id="GO:0035371">
    <property type="term" value="C:microtubule plus-end"/>
    <property type="evidence" value="ECO:0007669"/>
    <property type="project" value="TreeGrafter"/>
</dbReference>
<evidence type="ECO:0000256" key="2">
    <source>
        <dbReference type="ARBA" id="ARBA00022490"/>
    </source>
</evidence>
<dbReference type="GO" id="GO:0005737">
    <property type="term" value="C:cytoplasm"/>
    <property type="evidence" value="ECO:0007669"/>
    <property type="project" value="UniProtKB-SubCell"/>
</dbReference>
<feature type="coiled-coil region" evidence="3">
    <location>
        <begin position="237"/>
        <end position="353"/>
    </location>
</feature>
<comment type="caution">
    <text evidence="6">The sequence shown here is derived from an EMBL/GenBank/DDBJ whole genome shotgun (WGS) entry which is preliminary data.</text>
</comment>
<keyword evidence="2" id="KW-0963">Cytoplasm</keyword>
<evidence type="ECO:0000313" key="6">
    <source>
        <dbReference type="EMBL" id="KAG5667763.1"/>
    </source>
</evidence>
<feature type="region of interest" description="Disordered" evidence="4">
    <location>
        <begin position="1"/>
        <end position="38"/>
    </location>
</feature>
<dbReference type="GO" id="GO:0097431">
    <property type="term" value="C:mitotic spindle pole"/>
    <property type="evidence" value="ECO:0007669"/>
    <property type="project" value="TreeGrafter"/>
</dbReference>
<dbReference type="PANTHER" id="PTHR46930:SF1">
    <property type="entry name" value="CDK5 REGULATORY SUBUNIT-ASSOCIATED PROTEIN 2"/>
    <property type="match status" value="1"/>
</dbReference>
<dbReference type="GO" id="GO:0007059">
    <property type="term" value="P:chromosome segregation"/>
    <property type="evidence" value="ECO:0007669"/>
    <property type="project" value="TreeGrafter"/>
</dbReference>
<keyword evidence="7" id="KW-1185">Reference proteome</keyword>